<dbReference type="InterPro" id="IPR044278">
    <property type="entry name" value="BHLH95-like"/>
</dbReference>
<protein>
    <recommendedName>
        <fullName evidence="3">Plant bHLH transcription factor ACT-like domain-containing protein</fullName>
    </recommendedName>
</protein>
<evidence type="ECO:0000259" key="3">
    <source>
        <dbReference type="Pfam" id="PF22754"/>
    </source>
</evidence>
<evidence type="ECO:0000313" key="4">
    <source>
        <dbReference type="EMBL" id="KAI5062164.1"/>
    </source>
</evidence>
<comment type="subcellular location">
    <subcellularLocation>
        <location evidence="1">Nucleus</location>
    </subcellularLocation>
</comment>
<sequence length="74" mass="8375">MMQSAAVSVQFCNLDAFITIRVPKRRGLLSAFMLLLQHIEFQVLNATLSTTENTSFHSIHAQIPNETNIDRDDL</sequence>
<comment type="caution">
    <text evidence="4">The sequence shown here is derived from an EMBL/GenBank/DDBJ whole genome shotgun (WGS) entry which is preliminary data.</text>
</comment>
<dbReference type="GO" id="GO:0003700">
    <property type="term" value="F:DNA-binding transcription factor activity"/>
    <property type="evidence" value="ECO:0007669"/>
    <property type="project" value="InterPro"/>
</dbReference>
<dbReference type="InterPro" id="IPR054502">
    <property type="entry name" value="bHLH-TF_ACT-like_plant"/>
</dbReference>
<keyword evidence="5" id="KW-1185">Reference proteome</keyword>
<organism evidence="4 5">
    <name type="scientific">Adiantum capillus-veneris</name>
    <name type="common">Maidenhair fern</name>
    <dbReference type="NCBI Taxonomy" id="13818"/>
    <lineage>
        <taxon>Eukaryota</taxon>
        <taxon>Viridiplantae</taxon>
        <taxon>Streptophyta</taxon>
        <taxon>Embryophyta</taxon>
        <taxon>Tracheophyta</taxon>
        <taxon>Polypodiopsida</taxon>
        <taxon>Polypodiidae</taxon>
        <taxon>Polypodiales</taxon>
        <taxon>Pteridineae</taxon>
        <taxon>Pteridaceae</taxon>
        <taxon>Vittarioideae</taxon>
        <taxon>Adiantum</taxon>
    </lineage>
</organism>
<dbReference type="AlphaFoldDB" id="A0A9D4U5V7"/>
<dbReference type="PANTHER" id="PTHR46772:SF3">
    <property type="entry name" value="BHLH DOMAIN-CONTAINING PROTEIN"/>
    <property type="match status" value="1"/>
</dbReference>
<feature type="domain" description="Plant bHLH transcription factor ACT-like" evidence="3">
    <location>
        <begin position="7"/>
        <end position="66"/>
    </location>
</feature>
<evidence type="ECO:0000256" key="1">
    <source>
        <dbReference type="ARBA" id="ARBA00004123"/>
    </source>
</evidence>
<evidence type="ECO:0000256" key="2">
    <source>
        <dbReference type="ARBA" id="ARBA00023242"/>
    </source>
</evidence>
<dbReference type="Pfam" id="PF22754">
    <property type="entry name" value="bHLH-TF_ACT-like_plant"/>
    <property type="match status" value="1"/>
</dbReference>
<dbReference type="Proteomes" id="UP000886520">
    <property type="component" value="Chromosome 22"/>
</dbReference>
<proteinExistence type="predicted"/>
<dbReference type="OrthoDB" id="690068at2759"/>
<gene>
    <name evidence="4" type="ORF">GOP47_0022703</name>
</gene>
<dbReference type="EMBL" id="JABFUD020000022">
    <property type="protein sequence ID" value="KAI5062164.1"/>
    <property type="molecule type" value="Genomic_DNA"/>
</dbReference>
<keyword evidence="2" id="KW-0539">Nucleus</keyword>
<evidence type="ECO:0000313" key="5">
    <source>
        <dbReference type="Proteomes" id="UP000886520"/>
    </source>
</evidence>
<reference evidence="4" key="1">
    <citation type="submission" date="2021-01" db="EMBL/GenBank/DDBJ databases">
        <title>Adiantum capillus-veneris genome.</title>
        <authorList>
            <person name="Fang Y."/>
            <person name="Liao Q."/>
        </authorList>
    </citation>
    <scope>NUCLEOTIDE SEQUENCE</scope>
    <source>
        <strain evidence="4">H3</strain>
        <tissue evidence="4">Leaf</tissue>
    </source>
</reference>
<dbReference type="PANTHER" id="PTHR46772">
    <property type="entry name" value="BHLH DOMAIN-CONTAINING PROTEIN"/>
    <property type="match status" value="1"/>
</dbReference>
<accession>A0A9D4U5V7</accession>
<name>A0A9D4U5V7_ADICA</name>